<evidence type="ECO:0000313" key="1">
    <source>
        <dbReference type="EMBL" id="RDX86115.1"/>
    </source>
</evidence>
<proteinExistence type="predicted"/>
<reference evidence="1" key="1">
    <citation type="submission" date="2018-05" db="EMBL/GenBank/DDBJ databases">
        <title>Draft genome of Mucuna pruriens seed.</title>
        <authorList>
            <person name="Nnadi N.E."/>
            <person name="Vos R."/>
            <person name="Hasami M.H."/>
            <person name="Devisetty U.K."/>
            <person name="Aguiy J.C."/>
        </authorList>
    </citation>
    <scope>NUCLEOTIDE SEQUENCE [LARGE SCALE GENOMIC DNA]</scope>
    <source>
        <strain evidence="1">JCA_2017</strain>
    </source>
</reference>
<dbReference type="OrthoDB" id="8063676at2759"/>
<dbReference type="EMBL" id="QJKJ01006605">
    <property type="protein sequence ID" value="RDX86115.1"/>
    <property type="molecule type" value="Genomic_DNA"/>
</dbReference>
<feature type="non-terminal residue" evidence="1">
    <location>
        <position position="1"/>
    </location>
</feature>
<sequence length="81" mass="9322">MKTLLGFLDIWGCCGEILHTHIQPKNEISLKSVDKVKNVYLQTLRGEVESLCMKKFKSILDVSNMMMMIVNQIKCYGKKVE</sequence>
<accession>A0A371G6E9</accession>
<dbReference type="Proteomes" id="UP000257109">
    <property type="component" value="Unassembled WGS sequence"/>
</dbReference>
<name>A0A371G6E9_MUCPR</name>
<gene>
    <name evidence="1" type="ORF">CR513_32598</name>
</gene>
<organism evidence="1 2">
    <name type="scientific">Mucuna pruriens</name>
    <name type="common">Velvet bean</name>
    <name type="synonym">Dolichos pruriens</name>
    <dbReference type="NCBI Taxonomy" id="157652"/>
    <lineage>
        <taxon>Eukaryota</taxon>
        <taxon>Viridiplantae</taxon>
        <taxon>Streptophyta</taxon>
        <taxon>Embryophyta</taxon>
        <taxon>Tracheophyta</taxon>
        <taxon>Spermatophyta</taxon>
        <taxon>Magnoliopsida</taxon>
        <taxon>eudicotyledons</taxon>
        <taxon>Gunneridae</taxon>
        <taxon>Pentapetalae</taxon>
        <taxon>rosids</taxon>
        <taxon>fabids</taxon>
        <taxon>Fabales</taxon>
        <taxon>Fabaceae</taxon>
        <taxon>Papilionoideae</taxon>
        <taxon>50 kb inversion clade</taxon>
        <taxon>NPAAA clade</taxon>
        <taxon>indigoferoid/millettioid clade</taxon>
        <taxon>Phaseoleae</taxon>
        <taxon>Mucuna</taxon>
    </lineage>
</organism>
<dbReference type="AlphaFoldDB" id="A0A371G6E9"/>
<keyword evidence="2" id="KW-1185">Reference proteome</keyword>
<comment type="caution">
    <text evidence="1">The sequence shown here is derived from an EMBL/GenBank/DDBJ whole genome shotgun (WGS) entry which is preliminary data.</text>
</comment>
<protein>
    <submittedName>
        <fullName evidence="1">Uncharacterized protein</fullName>
    </submittedName>
</protein>
<evidence type="ECO:0000313" key="2">
    <source>
        <dbReference type="Proteomes" id="UP000257109"/>
    </source>
</evidence>